<dbReference type="HOGENOM" id="CLU_674386_0_0_1"/>
<proteinExistence type="predicted"/>
<organism evidence="2 3">
    <name type="scientific">Chaetomium globosum (strain ATCC 6205 / CBS 148.51 / DSM 1962 / NBRC 6347 / NRRL 1970)</name>
    <name type="common">Soil fungus</name>
    <dbReference type="NCBI Taxonomy" id="306901"/>
    <lineage>
        <taxon>Eukaryota</taxon>
        <taxon>Fungi</taxon>
        <taxon>Dikarya</taxon>
        <taxon>Ascomycota</taxon>
        <taxon>Pezizomycotina</taxon>
        <taxon>Sordariomycetes</taxon>
        <taxon>Sordariomycetidae</taxon>
        <taxon>Sordariales</taxon>
        <taxon>Chaetomiaceae</taxon>
        <taxon>Chaetomium</taxon>
    </lineage>
</organism>
<feature type="compositionally biased region" description="Pro residues" evidence="1">
    <location>
        <begin position="88"/>
        <end position="106"/>
    </location>
</feature>
<dbReference type="OrthoDB" id="4568882at2759"/>
<feature type="compositionally biased region" description="Low complexity" evidence="1">
    <location>
        <begin position="64"/>
        <end position="73"/>
    </location>
</feature>
<keyword evidence="3" id="KW-1185">Reference proteome</keyword>
<evidence type="ECO:0000256" key="1">
    <source>
        <dbReference type="SAM" id="MobiDB-lite"/>
    </source>
</evidence>
<dbReference type="EMBL" id="CH408036">
    <property type="protein sequence ID" value="EAQ82973.1"/>
    <property type="molecule type" value="Genomic_DNA"/>
</dbReference>
<sequence>MSNRETSGRGSRNTEIATVRTVTREPGDPPSSLPLRPAVRTGPANVVDVSPDDRHPPARRQEAPRPAVNAQGPPAGPPRPRSNDTKPPGKPPAAKPPSDLPPPPTAQPLSIDMDGKPANKLSPEMRGAVYRVIKLALDVLEHDRSINKLIHIGATCVQDWSARNNPKEFIYPATPSSNARYLNKKPTDAEMGRWVEIYLKKIRQCFPPIDIRRLEDGTHAMFGLVNWMEDARQRCSEARKPLTNENIMLHWHPLDSGVMRLHLDTLTAVAQVRANYLKAKEKGDKDGIKRFGTDYRAFLVDGAFTVAHELVHCFVRFLSGDRRIGTPRSLLPKGFEDKPTRGESGRMWEELVFGGCVNYALPSKKGAFVQLMLEKEGKEAQVDPDHVKDIAQGKLRFPLKTVGKWQDI</sequence>
<dbReference type="AlphaFoldDB" id="Q2GML3"/>
<dbReference type="InParanoid" id="Q2GML3"/>
<name>Q2GML3_CHAGB</name>
<reference evidence="3" key="1">
    <citation type="journal article" date="2015" name="Genome Announc.">
        <title>Draft genome sequence of the cellulolytic fungus Chaetomium globosum.</title>
        <authorList>
            <person name="Cuomo C.A."/>
            <person name="Untereiner W.A."/>
            <person name="Ma L.-J."/>
            <person name="Grabherr M."/>
            <person name="Birren B.W."/>
        </authorList>
    </citation>
    <scope>NUCLEOTIDE SEQUENCE [LARGE SCALE GENOMIC DNA]</scope>
    <source>
        <strain evidence="3">ATCC 6205 / CBS 148.51 / DSM 1962 / NBRC 6347 / NRRL 1970</strain>
    </source>
</reference>
<evidence type="ECO:0000313" key="2">
    <source>
        <dbReference type="EMBL" id="EAQ82973.1"/>
    </source>
</evidence>
<dbReference type="RefSeq" id="XP_001226058.1">
    <property type="nucleotide sequence ID" value="XM_001226057.1"/>
</dbReference>
<feature type="region of interest" description="Disordered" evidence="1">
    <location>
        <begin position="1"/>
        <end position="119"/>
    </location>
</feature>
<dbReference type="VEuPathDB" id="FungiDB:CHGG_10791"/>
<protein>
    <submittedName>
        <fullName evidence="2">Uncharacterized protein</fullName>
    </submittedName>
</protein>
<accession>Q2GML3</accession>
<feature type="compositionally biased region" description="Basic and acidic residues" evidence="1">
    <location>
        <begin position="51"/>
        <end position="63"/>
    </location>
</feature>
<feature type="compositionally biased region" description="Polar residues" evidence="1">
    <location>
        <begin position="1"/>
        <end position="16"/>
    </location>
</feature>
<dbReference type="GeneID" id="4397172"/>
<gene>
    <name evidence="2" type="ORF">CHGG_10791</name>
</gene>
<evidence type="ECO:0000313" key="3">
    <source>
        <dbReference type="Proteomes" id="UP000001056"/>
    </source>
</evidence>
<dbReference type="Proteomes" id="UP000001056">
    <property type="component" value="Unassembled WGS sequence"/>
</dbReference>